<evidence type="ECO:0000256" key="8">
    <source>
        <dbReference type="RuleBase" id="RU363064"/>
    </source>
</evidence>
<dbReference type="PANTHER" id="PTHR30330">
    <property type="entry name" value="AGSS FAMILY TRANSPORTER, SODIUM-ALANINE"/>
    <property type="match status" value="1"/>
</dbReference>
<dbReference type="Gene3D" id="1.20.1740.10">
    <property type="entry name" value="Amino acid/polyamine transporter I"/>
    <property type="match status" value="1"/>
</dbReference>
<keyword evidence="5 8" id="KW-0812">Transmembrane</keyword>
<reference evidence="9 10" key="1">
    <citation type="submission" date="2024-05" db="EMBL/GenBank/DDBJ databases">
        <title>Genome Sequence and Characterization of the New Strain Purple Sulfur Bacterium of Genus Thioalkalicoccus.</title>
        <authorList>
            <person name="Bryantseva I.A."/>
            <person name="Kyndt J.A."/>
            <person name="Imhoff J.F."/>
        </authorList>
    </citation>
    <scope>NUCLEOTIDE SEQUENCE [LARGE SCALE GENOMIC DNA]</scope>
    <source>
        <strain evidence="9 10">Um2</strain>
    </source>
</reference>
<evidence type="ECO:0000256" key="4">
    <source>
        <dbReference type="ARBA" id="ARBA00022475"/>
    </source>
</evidence>
<gene>
    <name evidence="9" type="ORF">ABC977_13295</name>
</gene>
<dbReference type="RefSeq" id="WP_369667764.1">
    <property type="nucleotide sequence ID" value="NZ_JBDKXB010000020.1"/>
</dbReference>
<dbReference type="PROSITE" id="PS00873">
    <property type="entry name" value="NA_ALANINE_SYMP"/>
    <property type="match status" value="1"/>
</dbReference>
<protein>
    <submittedName>
        <fullName evidence="9">Sodium:alanine symporter family protein</fullName>
    </submittedName>
</protein>
<accession>A0ABV4BJ97</accession>
<keyword evidence="8" id="KW-0769">Symport</keyword>
<feature type="transmembrane region" description="Helical" evidence="8">
    <location>
        <begin position="218"/>
        <end position="238"/>
    </location>
</feature>
<feature type="transmembrane region" description="Helical" evidence="8">
    <location>
        <begin position="152"/>
        <end position="172"/>
    </location>
</feature>
<evidence type="ECO:0000313" key="9">
    <source>
        <dbReference type="EMBL" id="MEY6433378.1"/>
    </source>
</evidence>
<evidence type="ECO:0000256" key="3">
    <source>
        <dbReference type="ARBA" id="ARBA00022448"/>
    </source>
</evidence>
<organism evidence="9 10">
    <name type="scientific">Thioalkalicoccus limnaeus</name>
    <dbReference type="NCBI Taxonomy" id="120681"/>
    <lineage>
        <taxon>Bacteria</taxon>
        <taxon>Pseudomonadati</taxon>
        <taxon>Pseudomonadota</taxon>
        <taxon>Gammaproteobacteria</taxon>
        <taxon>Chromatiales</taxon>
        <taxon>Chromatiaceae</taxon>
        <taxon>Thioalkalicoccus</taxon>
    </lineage>
</organism>
<keyword evidence="3 8" id="KW-0813">Transport</keyword>
<dbReference type="InterPro" id="IPR001463">
    <property type="entry name" value="Na/Ala_symport"/>
</dbReference>
<feature type="transmembrane region" description="Helical" evidence="8">
    <location>
        <begin position="395"/>
        <end position="413"/>
    </location>
</feature>
<dbReference type="EMBL" id="JBDKXB010000020">
    <property type="protein sequence ID" value="MEY6433378.1"/>
    <property type="molecule type" value="Genomic_DNA"/>
</dbReference>
<dbReference type="PRINTS" id="PR00175">
    <property type="entry name" value="NAALASMPORT"/>
</dbReference>
<proteinExistence type="inferred from homology"/>
<feature type="transmembrane region" description="Helical" evidence="8">
    <location>
        <begin position="244"/>
        <end position="271"/>
    </location>
</feature>
<feature type="transmembrane region" description="Helical" evidence="8">
    <location>
        <begin position="353"/>
        <end position="375"/>
    </location>
</feature>
<evidence type="ECO:0000313" key="10">
    <source>
        <dbReference type="Proteomes" id="UP001564408"/>
    </source>
</evidence>
<keyword evidence="8" id="KW-0997">Cell inner membrane</keyword>
<dbReference type="Proteomes" id="UP001564408">
    <property type="component" value="Unassembled WGS sequence"/>
</dbReference>
<comment type="caution">
    <text evidence="9">The sequence shown here is derived from an EMBL/GenBank/DDBJ whole genome shotgun (WGS) entry which is preliminary data.</text>
</comment>
<dbReference type="NCBIfam" id="TIGR00835">
    <property type="entry name" value="agcS"/>
    <property type="match status" value="1"/>
</dbReference>
<feature type="transmembrane region" description="Helical" evidence="8">
    <location>
        <begin position="419"/>
        <end position="439"/>
    </location>
</feature>
<dbReference type="Pfam" id="PF01235">
    <property type="entry name" value="Na_Ala_symp"/>
    <property type="match status" value="1"/>
</dbReference>
<name>A0ABV4BJ97_9GAMM</name>
<comment type="subcellular location">
    <subcellularLocation>
        <location evidence="8">Cell inner membrane</location>
        <topology evidence="8">Multi-pass membrane protein</topology>
    </subcellularLocation>
    <subcellularLocation>
        <location evidence="1">Cell membrane</location>
        <topology evidence="1">Multi-pass membrane protein</topology>
    </subcellularLocation>
</comment>
<keyword evidence="7 8" id="KW-0472">Membrane</keyword>
<feature type="transmembrane region" description="Helical" evidence="8">
    <location>
        <begin position="69"/>
        <end position="94"/>
    </location>
</feature>
<feature type="transmembrane region" description="Helical" evidence="8">
    <location>
        <begin position="187"/>
        <end position="206"/>
    </location>
</feature>
<evidence type="ECO:0000256" key="1">
    <source>
        <dbReference type="ARBA" id="ARBA00004651"/>
    </source>
</evidence>
<evidence type="ECO:0000256" key="2">
    <source>
        <dbReference type="ARBA" id="ARBA00009261"/>
    </source>
</evidence>
<evidence type="ECO:0000256" key="7">
    <source>
        <dbReference type="ARBA" id="ARBA00023136"/>
    </source>
</evidence>
<feature type="transmembrane region" description="Helical" evidence="8">
    <location>
        <begin position="311"/>
        <end position="333"/>
    </location>
</feature>
<sequence>MIQGLLLFNDWLNGIVWGPPFMILLVGTGAYLTIRLGFFQFTHLGFAWQRTFGTLLRRRAVTEAGAISSFQAVTSAMAATIGVGNIAGVATAIALGGPGAVFWMWVVALVGMATKLAEATLGLKYRQVESDGKVHGGVFYYIEYGLGRRWKWLAILYAFLAGLAAFGIGNMVQANTMAHALNTGMGIPPWVTGLAVMALVAAVTLGGIQRIALTAERIVPLMALIYVIGAIGVLVVFYDQIPAAFGQIFAGAFSASSAVGGFAGATVAMAIRYGIARGIFSNEAGLGSASIVHAQARNKPYGQGLWGMWEVFIDTLVVCTMTALVILVTGVIQTGQTGAELTTSAFMAGLPGIGGWIVLLAIVLFSYTTMLTWNFYGEKSWEYVFGSRVVLPYRVIFICFLYLGAIGGLATVWDVADTLNGLMAAPNLIALIVLAGVLVKEKTKYLKEEREAAQRESDQTRSSDGDS</sequence>
<comment type="similarity">
    <text evidence="2 8">Belongs to the alanine or glycine:cation symporter (AGCS) (TC 2.A.25) family.</text>
</comment>
<evidence type="ECO:0000256" key="5">
    <source>
        <dbReference type="ARBA" id="ARBA00022692"/>
    </source>
</evidence>
<keyword evidence="4" id="KW-1003">Cell membrane</keyword>
<dbReference type="PANTHER" id="PTHR30330:SF3">
    <property type="entry name" value="TRANSCRIPTIONAL REGULATOR, LRP FAMILY"/>
    <property type="match status" value="1"/>
</dbReference>
<keyword evidence="6 8" id="KW-1133">Transmembrane helix</keyword>
<feature type="transmembrane region" description="Helical" evidence="8">
    <location>
        <begin position="20"/>
        <end position="48"/>
    </location>
</feature>
<evidence type="ECO:0000256" key="6">
    <source>
        <dbReference type="ARBA" id="ARBA00022989"/>
    </source>
</evidence>
<keyword evidence="10" id="KW-1185">Reference proteome</keyword>